<sequence>MNFVRVELAQSEELIRVCAESFSDSEGEASGAEIASLVKDLLRYFDEERAEGFAAVEEGSFIGAIVFSELMLADGTQASLLSPVAVRTDKQSTGVGQQLIRHGLQQLSEEGADVVFTYGDPAYYSRFGFLPMEETQVAGPYPLSLPHGWQALSLQGNDLAVLQGSVRCVEAFAKPGLW</sequence>
<dbReference type="Gene3D" id="3.40.630.30">
    <property type="match status" value="1"/>
</dbReference>
<dbReference type="RefSeq" id="WP_407326585.1">
    <property type="nucleotide sequence ID" value="NZ_CP136865.1"/>
</dbReference>
<evidence type="ECO:0000313" key="2">
    <source>
        <dbReference type="EMBL" id="WOJ95893.1"/>
    </source>
</evidence>
<dbReference type="EC" id="2.3.1.-" evidence="2"/>
<evidence type="ECO:0000259" key="1">
    <source>
        <dbReference type="PROSITE" id="PS51186"/>
    </source>
</evidence>
<dbReference type="InterPro" id="IPR000182">
    <property type="entry name" value="GNAT_dom"/>
</dbReference>
<evidence type="ECO:0000313" key="3">
    <source>
        <dbReference type="Proteomes" id="UP001626549"/>
    </source>
</evidence>
<proteinExistence type="predicted"/>
<dbReference type="EMBL" id="CP136865">
    <property type="protein sequence ID" value="WOJ95893.1"/>
    <property type="molecule type" value="Genomic_DNA"/>
</dbReference>
<dbReference type="Proteomes" id="UP001626549">
    <property type="component" value="Chromosome"/>
</dbReference>
<dbReference type="GO" id="GO:0016746">
    <property type="term" value="F:acyltransferase activity"/>
    <property type="evidence" value="ECO:0007669"/>
    <property type="project" value="UniProtKB-KW"/>
</dbReference>
<reference evidence="2 3" key="1">
    <citation type="submission" date="2023-10" db="EMBL/GenBank/DDBJ databases">
        <title>Two novel species belonging to the OM43/NOR5 clade.</title>
        <authorList>
            <person name="Park M."/>
        </authorList>
    </citation>
    <scope>NUCLEOTIDE SEQUENCE [LARGE SCALE GENOMIC DNA]</scope>
    <source>
        <strain evidence="2 3">IMCC45268</strain>
    </source>
</reference>
<protein>
    <submittedName>
        <fullName evidence="2">N-acetyltransferase</fullName>
        <ecNumber evidence="2">2.3.1.-</ecNumber>
    </submittedName>
</protein>
<feature type="domain" description="N-acetyltransferase" evidence="1">
    <location>
        <begin position="1"/>
        <end position="155"/>
    </location>
</feature>
<dbReference type="InterPro" id="IPR016181">
    <property type="entry name" value="Acyl_CoA_acyltransferase"/>
</dbReference>
<dbReference type="PROSITE" id="PS51186">
    <property type="entry name" value="GNAT"/>
    <property type="match status" value="1"/>
</dbReference>
<dbReference type="SUPFAM" id="SSF55729">
    <property type="entry name" value="Acyl-CoA N-acyltransferases (Nat)"/>
    <property type="match status" value="1"/>
</dbReference>
<keyword evidence="3" id="KW-1185">Reference proteome</keyword>
<gene>
    <name evidence="2" type="ORF">R0137_11630</name>
</gene>
<name>A0ABZ0I8P5_9GAMM</name>
<dbReference type="Pfam" id="PF13527">
    <property type="entry name" value="Acetyltransf_9"/>
    <property type="match status" value="1"/>
</dbReference>
<organism evidence="2 3">
    <name type="scientific">Congregibacter brevis</name>
    <dbReference type="NCBI Taxonomy" id="3081201"/>
    <lineage>
        <taxon>Bacteria</taxon>
        <taxon>Pseudomonadati</taxon>
        <taxon>Pseudomonadota</taxon>
        <taxon>Gammaproteobacteria</taxon>
        <taxon>Cellvibrionales</taxon>
        <taxon>Halieaceae</taxon>
        <taxon>Congregibacter</taxon>
    </lineage>
</organism>
<dbReference type="CDD" id="cd04301">
    <property type="entry name" value="NAT_SF"/>
    <property type="match status" value="1"/>
</dbReference>
<keyword evidence="2" id="KW-0012">Acyltransferase</keyword>
<keyword evidence="2" id="KW-0808">Transferase</keyword>
<accession>A0ABZ0I8P5</accession>